<evidence type="ECO:0000313" key="4">
    <source>
        <dbReference type="EMBL" id="GLK85528.1"/>
    </source>
</evidence>
<name>A0A9W6NC82_9HYPH</name>
<feature type="binding site" evidence="2">
    <location>
        <position position="184"/>
    </location>
    <ligand>
        <name>Mn(2+)</name>
        <dbReference type="ChEBI" id="CHEBI:29035"/>
        <label>2</label>
    </ligand>
</feature>
<evidence type="ECO:0000256" key="1">
    <source>
        <dbReference type="ARBA" id="ARBA00022801"/>
    </source>
</evidence>
<dbReference type="Pfam" id="PF01546">
    <property type="entry name" value="Peptidase_M20"/>
    <property type="match status" value="1"/>
</dbReference>
<keyword evidence="1" id="KW-0378">Hydrolase</keyword>
<dbReference type="GO" id="GO:0016787">
    <property type="term" value="F:hydrolase activity"/>
    <property type="evidence" value="ECO:0007669"/>
    <property type="project" value="InterPro"/>
</dbReference>
<dbReference type="RefSeq" id="WP_213359130.1">
    <property type="nucleotide sequence ID" value="NZ_BSFM01000017.1"/>
</dbReference>
<evidence type="ECO:0000256" key="3">
    <source>
        <dbReference type="SAM" id="SignalP"/>
    </source>
</evidence>
<dbReference type="CDD" id="cd03886">
    <property type="entry name" value="M20_Acy1"/>
    <property type="match status" value="1"/>
</dbReference>
<dbReference type="Gene3D" id="3.40.630.10">
    <property type="entry name" value="Zn peptidases"/>
    <property type="match status" value="1"/>
</dbReference>
<evidence type="ECO:0000313" key="5">
    <source>
        <dbReference type="Proteomes" id="UP001143330"/>
    </source>
</evidence>
<feature type="binding site" evidence="2">
    <location>
        <position position="158"/>
    </location>
    <ligand>
        <name>Mn(2+)</name>
        <dbReference type="ChEBI" id="CHEBI:29035"/>
        <label>2</label>
    </ligand>
</feature>
<accession>A0A9W6NC82</accession>
<reference evidence="4" key="1">
    <citation type="journal article" date="2014" name="Int. J. Syst. Evol. Microbiol.">
        <title>Complete genome sequence of Corynebacterium casei LMG S-19264T (=DSM 44701T), isolated from a smear-ripened cheese.</title>
        <authorList>
            <consortium name="US DOE Joint Genome Institute (JGI-PGF)"/>
            <person name="Walter F."/>
            <person name="Albersmeier A."/>
            <person name="Kalinowski J."/>
            <person name="Ruckert C."/>
        </authorList>
    </citation>
    <scope>NUCLEOTIDE SEQUENCE</scope>
    <source>
        <strain evidence="4">VKM B-2789</strain>
    </source>
</reference>
<dbReference type="NCBIfam" id="TIGR01891">
    <property type="entry name" value="amidohydrolases"/>
    <property type="match status" value="1"/>
</dbReference>
<keyword evidence="2" id="KW-0464">Manganese</keyword>
<feature type="binding site" evidence="2">
    <location>
        <position position="124"/>
    </location>
    <ligand>
        <name>Mn(2+)</name>
        <dbReference type="ChEBI" id="CHEBI:29035"/>
        <label>2</label>
    </ligand>
</feature>
<dbReference type="PIRSF" id="PIRSF005962">
    <property type="entry name" value="Pept_M20D_amidohydro"/>
    <property type="match status" value="1"/>
</dbReference>
<dbReference type="PANTHER" id="PTHR11014">
    <property type="entry name" value="PEPTIDASE M20 FAMILY MEMBER"/>
    <property type="match status" value="1"/>
</dbReference>
<keyword evidence="2" id="KW-0479">Metal-binding</keyword>
<dbReference type="GO" id="GO:0046872">
    <property type="term" value="F:metal ion binding"/>
    <property type="evidence" value="ECO:0007669"/>
    <property type="project" value="UniProtKB-KW"/>
</dbReference>
<reference evidence="4" key="2">
    <citation type="submission" date="2023-01" db="EMBL/GenBank/DDBJ databases">
        <authorList>
            <person name="Sun Q."/>
            <person name="Evtushenko L."/>
        </authorList>
    </citation>
    <scope>NUCLEOTIDE SEQUENCE</scope>
    <source>
        <strain evidence="4">VKM B-2789</strain>
    </source>
</reference>
<feature type="signal peptide" evidence="3">
    <location>
        <begin position="1"/>
        <end position="27"/>
    </location>
</feature>
<dbReference type="SUPFAM" id="SSF53187">
    <property type="entry name" value="Zn-dependent exopeptidases"/>
    <property type="match status" value="1"/>
</dbReference>
<feature type="binding site" evidence="2">
    <location>
        <position position="122"/>
    </location>
    <ligand>
        <name>Mn(2+)</name>
        <dbReference type="ChEBI" id="CHEBI:29035"/>
        <label>2</label>
    </ligand>
</feature>
<gene>
    <name evidence="4" type="ORF">GCM10017653_35980</name>
</gene>
<dbReference type="InterPro" id="IPR017439">
    <property type="entry name" value="Amidohydrolase"/>
</dbReference>
<sequence>MRSRGIARQLISSTFAAALLLASPAGANEAHDAYVYLHSNPELGKDLPKTHAYIVARLRALGGFTFDNVPSLPSAVIAILDSGRPGPTIALRADMDARRLDTGDEPVSHDPRSQTSGLMHNCGHDVHSAMLLGAAAELRMHPENFTGKIVFVFQPAEEVKGGADDIVADGVLSRLGVRAIFAQHVVPGQPVGEVSVSQGSAMAGSNTFKLILRGTASHAAMPFEGADLGVTAAKVIVELANLPARGWDVSNRPALISVTKVATNSTSINATPDEVTIEGTLRAFEPLGDSATTGTLNNLISTRAMALAHVYGTTAEWSVTPGTPPTVNDLETIRAIAADLPGVAGITLTVSTERYMTSEDFAYYGQVLPAVYFGQGIAKDSLGGVGVHQSEFTIHPDAIDNGVRLLVAMASLATAKLH</sequence>
<comment type="cofactor">
    <cofactor evidence="2">
        <name>Mn(2+)</name>
        <dbReference type="ChEBI" id="CHEBI:29035"/>
    </cofactor>
    <text evidence="2">The Mn(2+) ion enhances activity.</text>
</comment>
<protein>
    <submittedName>
        <fullName evidence="4">Amidohydrolase</fullName>
    </submittedName>
</protein>
<proteinExistence type="predicted"/>
<dbReference type="Gene3D" id="3.30.70.360">
    <property type="match status" value="1"/>
</dbReference>
<keyword evidence="5" id="KW-1185">Reference proteome</keyword>
<evidence type="ECO:0000256" key="2">
    <source>
        <dbReference type="PIRSR" id="PIRSR005962-1"/>
    </source>
</evidence>
<dbReference type="InterPro" id="IPR002933">
    <property type="entry name" value="Peptidase_M20"/>
</dbReference>
<dbReference type="Proteomes" id="UP001143330">
    <property type="component" value="Unassembled WGS sequence"/>
</dbReference>
<dbReference type="InterPro" id="IPR036264">
    <property type="entry name" value="Bact_exopeptidase_dim_dom"/>
</dbReference>
<organism evidence="4 5">
    <name type="scientific">Ancylobacter defluvii</name>
    <dbReference type="NCBI Taxonomy" id="1282440"/>
    <lineage>
        <taxon>Bacteria</taxon>
        <taxon>Pseudomonadati</taxon>
        <taxon>Pseudomonadota</taxon>
        <taxon>Alphaproteobacteria</taxon>
        <taxon>Hyphomicrobiales</taxon>
        <taxon>Xanthobacteraceae</taxon>
        <taxon>Ancylobacter</taxon>
    </lineage>
</organism>
<feature type="binding site" evidence="2">
    <location>
        <position position="388"/>
    </location>
    <ligand>
        <name>Mn(2+)</name>
        <dbReference type="ChEBI" id="CHEBI:29035"/>
        <label>2</label>
    </ligand>
</feature>
<keyword evidence="3" id="KW-0732">Signal</keyword>
<dbReference type="AlphaFoldDB" id="A0A9W6NC82"/>
<dbReference type="SUPFAM" id="SSF55031">
    <property type="entry name" value="Bacterial exopeptidase dimerisation domain"/>
    <property type="match status" value="1"/>
</dbReference>
<comment type="caution">
    <text evidence="4">The sequence shown here is derived from an EMBL/GenBank/DDBJ whole genome shotgun (WGS) entry which is preliminary data.</text>
</comment>
<dbReference type="EMBL" id="BSFM01000017">
    <property type="protein sequence ID" value="GLK85528.1"/>
    <property type="molecule type" value="Genomic_DNA"/>
</dbReference>
<feature type="chain" id="PRO_5040745647" evidence="3">
    <location>
        <begin position="28"/>
        <end position="418"/>
    </location>
</feature>
<dbReference type="PANTHER" id="PTHR11014:SF63">
    <property type="entry name" value="METALLOPEPTIDASE, PUTATIVE (AFU_ORTHOLOGUE AFUA_6G09600)-RELATED"/>
    <property type="match status" value="1"/>
</dbReference>